<dbReference type="AlphaFoldDB" id="A0AAN7VQI0"/>
<organism evidence="1 2">
    <name type="scientific">Pyrocoelia pectoralis</name>
    <dbReference type="NCBI Taxonomy" id="417401"/>
    <lineage>
        <taxon>Eukaryota</taxon>
        <taxon>Metazoa</taxon>
        <taxon>Ecdysozoa</taxon>
        <taxon>Arthropoda</taxon>
        <taxon>Hexapoda</taxon>
        <taxon>Insecta</taxon>
        <taxon>Pterygota</taxon>
        <taxon>Neoptera</taxon>
        <taxon>Endopterygota</taxon>
        <taxon>Coleoptera</taxon>
        <taxon>Polyphaga</taxon>
        <taxon>Elateriformia</taxon>
        <taxon>Elateroidea</taxon>
        <taxon>Lampyridae</taxon>
        <taxon>Lampyrinae</taxon>
        <taxon>Pyrocoelia</taxon>
    </lineage>
</organism>
<protein>
    <submittedName>
        <fullName evidence="1">Uncharacterized protein</fullName>
    </submittedName>
</protein>
<evidence type="ECO:0000313" key="1">
    <source>
        <dbReference type="EMBL" id="KAK5647974.1"/>
    </source>
</evidence>
<keyword evidence="2" id="KW-1185">Reference proteome</keyword>
<sequence length="297" mass="34206">MDMEKILVTPSLQIGKLYYTQKLKTFNFTVFNLGTSEVNNFMWHEGVGTKGSSEIATCLWKSLSSLKPEVKEVTFYADTASGQNRNSINAAMFLRAVTILPLTIINQKFMESGHSEMECDSVHSCIENRGNKVDVFTPEGWYAVARTAKIKKPLYQVTPMDFTDFLDFKNFASKTITNRNKTEDGATLNWLKVKWLQYRKEDPSRIYFKERLSDLEFKTIRIKLRATTRKDEMSLTQKTIPRLYKSNLKIESKKITSLRKLCSSGSIPSAYHAFYEKYLQSDDEDNESMVDSSDEET</sequence>
<dbReference type="PANTHER" id="PTHR10773">
    <property type="entry name" value="DNA-DIRECTED RNA POLYMERASES I, II, AND III SUBUNIT RPABC2"/>
    <property type="match status" value="1"/>
</dbReference>
<dbReference type="Proteomes" id="UP001329430">
    <property type="component" value="Chromosome 2"/>
</dbReference>
<evidence type="ECO:0000313" key="2">
    <source>
        <dbReference type="Proteomes" id="UP001329430"/>
    </source>
</evidence>
<comment type="caution">
    <text evidence="1">The sequence shown here is derived from an EMBL/GenBank/DDBJ whole genome shotgun (WGS) entry which is preliminary data.</text>
</comment>
<accession>A0AAN7VQI0</accession>
<gene>
    <name evidence="1" type="ORF">RI129_002866</name>
</gene>
<dbReference type="EMBL" id="JAVRBK010000002">
    <property type="protein sequence ID" value="KAK5647974.1"/>
    <property type="molecule type" value="Genomic_DNA"/>
</dbReference>
<proteinExistence type="predicted"/>
<reference evidence="1 2" key="1">
    <citation type="journal article" date="2024" name="Insects">
        <title>An Improved Chromosome-Level Genome Assembly of the Firefly Pyrocoelia pectoralis.</title>
        <authorList>
            <person name="Fu X."/>
            <person name="Meyer-Rochow V.B."/>
            <person name="Ballantyne L."/>
            <person name="Zhu X."/>
        </authorList>
    </citation>
    <scope>NUCLEOTIDE SEQUENCE [LARGE SCALE GENOMIC DNA]</scope>
    <source>
        <strain evidence="1">XCY_ONT2</strain>
    </source>
</reference>
<name>A0AAN7VQI0_9COLE</name>
<dbReference type="PANTHER" id="PTHR10773:SF19">
    <property type="match status" value="1"/>
</dbReference>